<evidence type="ECO:0000259" key="3">
    <source>
        <dbReference type="SMART" id="SM00974"/>
    </source>
</evidence>
<evidence type="ECO:0000313" key="5">
    <source>
        <dbReference type="Proteomes" id="UP000578819"/>
    </source>
</evidence>
<feature type="region of interest" description="Disordered" evidence="2">
    <location>
        <begin position="264"/>
        <end position="283"/>
    </location>
</feature>
<dbReference type="InterPro" id="IPR018306">
    <property type="entry name" value="Phage_T5_Orf172_DNA-bd"/>
</dbReference>
<organism evidence="4 5">
    <name type="scientific">Micromonospora polyrhachis</name>
    <dbReference type="NCBI Taxonomy" id="1282883"/>
    <lineage>
        <taxon>Bacteria</taxon>
        <taxon>Bacillati</taxon>
        <taxon>Actinomycetota</taxon>
        <taxon>Actinomycetes</taxon>
        <taxon>Micromonosporales</taxon>
        <taxon>Micromonosporaceae</taxon>
        <taxon>Micromonospora</taxon>
    </lineage>
</organism>
<name>A0A7W7WMG1_9ACTN</name>
<dbReference type="EMBL" id="JACHJW010000001">
    <property type="protein sequence ID" value="MBB4956582.1"/>
    <property type="molecule type" value="Genomic_DNA"/>
</dbReference>
<evidence type="ECO:0000256" key="2">
    <source>
        <dbReference type="SAM" id="MobiDB-lite"/>
    </source>
</evidence>
<feature type="coiled-coil region" evidence="1">
    <location>
        <begin position="46"/>
        <end position="165"/>
    </location>
</feature>
<gene>
    <name evidence="4" type="ORF">FHR38_000315</name>
</gene>
<keyword evidence="5" id="KW-1185">Reference proteome</keyword>
<sequence>MWVPDSAAPAPAAPVTAVAQAAGAAVVPQQRNGSPDIPLFGARGKARELAVESAQLRAELDQVRVELTGLRAEMSRLGVLSAMELEQHRDRLSREVADLTAKGEAQKAELDRQLRGLRQQIVVTEETALLQEAGVYRYRHPLSDAVAYQSQLSRLQDQIKAMTRKDGGAVKAATGWTVNGSLAEGRVMVRDFSKLMLRAYNAEADNLVRGLKPYKLESAVDRLGKVAAAIAKLGKTMQIRIAEDYHRLRIKELELTADYQEKLAEEKEREREEKARLREERRAQQEIERERARLDKERQHYANALAALQAKGDADGAAQMQDRLTQIDTAIEDVDRRAANVRAGYVYVISNLGAFGEKMVKVGMTRRLDPLDRVRELSDASVPFNFDVHALFFSDDAVGIEAQMHARLADRRVNLVNRRREFFYATPEEAKEHLLALTGSLLQYEEVPEALEYRQSLTQAQEQPVTTT</sequence>
<dbReference type="SMART" id="SM00974">
    <property type="entry name" value="T5orf172"/>
    <property type="match status" value="1"/>
</dbReference>
<keyword evidence="1" id="KW-0175">Coiled coil</keyword>
<dbReference type="Proteomes" id="UP000578819">
    <property type="component" value="Unassembled WGS sequence"/>
</dbReference>
<dbReference type="InterPro" id="IPR025280">
    <property type="entry name" value="SNIPE"/>
</dbReference>
<evidence type="ECO:0000313" key="4">
    <source>
        <dbReference type="EMBL" id="MBB4956582.1"/>
    </source>
</evidence>
<proteinExistence type="predicted"/>
<dbReference type="Pfam" id="PF13250">
    <property type="entry name" value="SNIPE"/>
    <property type="match status" value="1"/>
</dbReference>
<protein>
    <submittedName>
        <fullName evidence="4">Uncharacterized protein YlxW (UPF0749 family)</fullName>
    </submittedName>
</protein>
<feature type="domain" description="Bacteriophage T5 Orf172 DNA-binding" evidence="3">
    <location>
        <begin position="354"/>
        <end position="437"/>
    </location>
</feature>
<dbReference type="AlphaFoldDB" id="A0A7W7WMG1"/>
<dbReference type="Pfam" id="PF13455">
    <property type="entry name" value="MUG113"/>
    <property type="match status" value="1"/>
</dbReference>
<dbReference type="RefSeq" id="WP_246446235.1">
    <property type="nucleotide sequence ID" value="NZ_JACHJW010000001.1"/>
</dbReference>
<reference evidence="4 5" key="1">
    <citation type="submission" date="2020-08" db="EMBL/GenBank/DDBJ databases">
        <title>Sequencing the genomes of 1000 actinobacteria strains.</title>
        <authorList>
            <person name="Klenk H.-P."/>
        </authorList>
    </citation>
    <scope>NUCLEOTIDE SEQUENCE [LARGE SCALE GENOMIC DNA]</scope>
    <source>
        <strain evidence="4 5">DSM 45886</strain>
    </source>
</reference>
<accession>A0A7W7WMG1</accession>
<comment type="caution">
    <text evidence="4">The sequence shown here is derived from an EMBL/GenBank/DDBJ whole genome shotgun (WGS) entry which is preliminary data.</text>
</comment>
<evidence type="ECO:0000256" key="1">
    <source>
        <dbReference type="SAM" id="Coils"/>
    </source>
</evidence>